<dbReference type="EMBL" id="CP021331">
    <property type="protein sequence ID" value="AVX05993.1"/>
    <property type="molecule type" value="Genomic_DNA"/>
</dbReference>
<dbReference type="RefSeq" id="WP_162889352.1">
    <property type="nucleotide sequence ID" value="NZ_CP021331.1"/>
</dbReference>
<gene>
    <name evidence="1" type="ORF">MXMO3_03490</name>
</gene>
<geneLocation type="plasmid" evidence="2">
    <name>phl2708x3</name>
</geneLocation>
<dbReference type="InterPro" id="IPR005587">
    <property type="entry name" value="UPF0304_YfbU"/>
</dbReference>
<dbReference type="InterPro" id="IPR023146">
    <property type="entry name" value="YfbU_alpha-helical_sf"/>
</dbReference>
<keyword evidence="1" id="KW-0614">Plasmid</keyword>
<dbReference type="SUPFAM" id="SSF116960">
    <property type="entry name" value="YfbU-like"/>
    <property type="match status" value="1"/>
</dbReference>
<dbReference type="Pfam" id="PF03887">
    <property type="entry name" value="YfbU"/>
    <property type="match status" value="1"/>
</dbReference>
<reference evidence="1 2" key="1">
    <citation type="submission" date="2017-05" db="EMBL/GenBank/DDBJ databases">
        <title>Genome Analysis of Maritalea myrionectae HL2708#5.</title>
        <authorList>
            <consortium name="Cotde Inc.-PKNU"/>
            <person name="Jang D."/>
            <person name="Oh H.-M."/>
        </authorList>
    </citation>
    <scope>NUCLEOTIDE SEQUENCE [LARGE SCALE GENOMIC DNA]</scope>
    <source>
        <strain evidence="1 2">HL2708#5</strain>
        <plasmid evidence="2">phl2708x3</plasmid>
    </source>
</reference>
<dbReference type="Proteomes" id="UP000258927">
    <property type="component" value="Plasmid pHL2708X3"/>
</dbReference>
<organism evidence="1 2">
    <name type="scientific">Maritalea myrionectae</name>
    <dbReference type="NCBI Taxonomy" id="454601"/>
    <lineage>
        <taxon>Bacteria</taxon>
        <taxon>Pseudomonadati</taxon>
        <taxon>Pseudomonadota</taxon>
        <taxon>Alphaproteobacteria</taxon>
        <taxon>Hyphomicrobiales</taxon>
        <taxon>Devosiaceae</taxon>
        <taxon>Maritalea</taxon>
    </lineage>
</organism>
<dbReference type="AlphaFoldDB" id="A0A2R4MJ24"/>
<protein>
    <submittedName>
        <fullName evidence="1">Uncharacterized protein</fullName>
    </submittedName>
</protein>
<name>A0A2R4MJ24_9HYPH</name>
<accession>A0A2R4MJ24</accession>
<dbReference type="KEGG" id="mmyr:MXMO3_03490"/>
<sequence>MKPKALDKIVKSDVYSFVKQTLDMWSFIKFSYSKFHIDDRIWLANNNLRYGKYPRFGGFHHESEAEFVVAAHWIVHVEKSVCYFDDTIANEGEPQVERYMRMLELYEPMKELIEVRTLGPNEILALLNCGAPYHKISFLNDQNSNETDPQRTIQRQQKAVGN</sequence>
<keyword evidence="2" id="KW-1185">Reference proteome</keyword>
<evidence type="ECO:0000313" key="1">
    <source>
        <dbReference type="EMBL" id="AVX05993.1"/>
    </source>
</evidence>
<evidence type="ECO:0000313" key="2">
    <source>
        <dbReference type="Proteomes" id="UP000258927"/>
    </source>
</evidence>
<dbReference type="Gene3D" id="1.10.3190.10">
    <property type="entry name" value="yfbu gene product, domain 2"/>
    <property type="match status" value="1"/>
</dbReference>
<proteinExistence type="predicted"/>